<evidence type="ECO:0000256" key="4">
    <source>
        <dbReference type="ARBA" id="ARBA00023136"/>
    </source>
</evidence>
<evidence type="ECO:0000256" key="5">
    <source>
        <dbReference type="SAM" id="SignalP"/>
    </source>
</evidence>
<dbReference type="Pfam" id="PF04357">
    <property type="entry name" value="TamB"/>
    <property type="match status" value="1"/>
</dbReference>
<comment type="caution">
    <text evidence="7">The sequence shown here is derived from an EMBL/GenBank/DDBJ whole genome shotgun (WGS) entry which is preliminary data.</text>
</comment>
<keyword evidence="8" id="KW-1185">Reference proteome</keyword>
<feature type="domain" description="Translocation and assembly module TamB C-terminal" evidence="6">
    <location>
        <begin position="930"/>
        <end position="1278"/>
    </location>
</feature>
<proteinExistence type="predicted"/>
<dbReference type="InterPro" id="IPR007452">
    <property type="entry name" value="TamB_C"/>
</dbReference>
<sequence length="1278" mass="132856">MRYLVFLLCFLPTLALAQENDGNFVTRFLENALSGQNRNVSISGFQGALSSRATVQEIVVSDDEGPWLVIREAVLDWNRLAVLRGRIEIDELAATEIEVLRRPGTTTDPDAVIAPEARPFALPELPVSVRIGQLNVPRLHLGTPVFGEEVDVSVAGSVQLVGGEGQATLDIQRIDGQAARFIIDGHYVNETQALRLGLELTEEQGGIISRLLGLPDAPALELVVDGDGTLDDFGADIRLVTDGIERIGGRVILVAEADADGAVTRRFTADVGGDIAPLFAPEYQDFFGPQIALRIDGAREPDGRVVLSDLDLSAQSLILRGDLAIGADGLPERIDITGRISSVDGDSVLLPISPRTEVRAVDLVLALDDVADDGWQMRLQVSGLERNSIAFDQLRVTGQGTIARATAEAGRQVAGTIAYAAVGIDPRDPALSAALGPDIGGEAEFRWQDGDPLQLPRFTLEGADYGISGNAVVEGLDAALRLSGVVQAEAQDISRLSDLADRPLSGAARVDLTGAFSPLSREFDVEMAVLGQDLTFDQPELDNLLAGESRISASARRDETGLELRSLEAIARTLSAQASGRITSAGGEFLADLDFADLAVLGDPYRGRAAANVRLGIDPAGAQTVQLTGTGNGLAIGQPQADALLAGESNILLSAVRDGETIAINLLELSAASLAARIEGVLQSGASALDADVTFTDLSVLGQGFGGSLAVEGRLTESGTARTVQLTGTGTNLAVGQAQANALLRGQTRLELDATEDGGALTLRNLVLENPQINVTASGDAEGSSRRVTIAARLANLALLVPDFPGPLTINGAVTQNGNYAVDLTAQGPGGINARINGTAASDFSAVDLGINGSAQAALANIFIQPRTVTGPLNFNLRVNGPPALSSLAGSVTAQGLRIVDPALGLALEQGTLQANLGGGNVNLQASAVIPAGGQVVLSGPVSLSAPFSSDLNLTLRNARITDPDLYDTTVDGSLRISGPLAGGGTIAGTLQLGETNLQIPSTGGSGSGYIPDPMLHVNEPAAVRATRSRAGLLDEGNGNGNGAGGGGFALNVTVNAPNQIFIRGRGLDAELGGSINLGGTTQDIIPIGQFSLIRGRLDILGQRFTLDEGLARLQGRFTPYIRLVASTVADGVTASIVIEGEANEPDITFTSNPDLPEEEVLARLLFGRGLTNLSPLQAAQLANAVATLAGRGGEGVVGRLRDSFGLDDLDITTDESGETGVRLGRYLSENIYTDVTVGAGGTSEINLNLDVTRSVTVRGRLDNEGETGLGIYYERDY</sequence>
<reference evidence="8" key="1">
    <citation type="journal article" date="2019" name="Int. J. Syst. Evol. Microbiol.">
        <title>The Global Catalogue of Microorganisms (GCM) 10K type strain sequencing project: providing services to taxonomists for standard genome sequencing and annotation.</title>
        <authorList>
            <consortium name="The Broad Institute Genomics Platform"/>
            <consortium name="The Broad Institute Genome Sequencing Center for Infectious Disease"/>
            <person name="Wu L."/>
            <person name="Ma J."/>
        </authorList>
    </citation>
    <scope>NUCLEOTIDE SEQUENCE [LARGE SCALE GENOMIC DNA]</scope>
    <source>
        <strain evidence="8">CGMCC 4.7242</strain>
    </source>
</reference>
<protein>
    <submittedName>
        <fullName evidence="7">Translocation/assembly module TamB domain-containing protein</fullName>
    </submittedName>
</protein>
<feature type="signal peptide" evidence="5">
    <location>
        <begin position="1"/>
        <end position="17"/>
    </location>
</feature>
<keyword evidence="5" id="KW-0732">Signal</keyword>
<organism evidence="7 8">
    <name type="scientific">Halodurantibacterium flavum</name>
    <dbReference type="NCBI Taxonomy" id="1382802"/>
    <lineage>
        <taxon>Bacteria</taxon>
        <taxon>Pseudomonadati</taxon>
        <taxon>Pseudomonadota</taxon>
        <taxon>Alphaproteobacteria</taxon>
        <taxon>Rhodobacterales</taxon>
        <taxon>Paracoccaceae</taxon>
        <taxon>Halodurantibacterium</taxon>
    </lineage>
</organism>
<evidence type="ECO:0000259" key="6">
    <source>
        <dbReference type="Pfam" id="PF04357"/>
    </source>
</evidence>
<evidence type="ECO:0000313" key="7">
    <source>
        <dbReference type="EMBL" id="MFD1914206.1"/>
    </source>
</evidence>
<evidence type="ECO:0000313" key="8">
    <source>
        <dbReference type="Proteomes" id="UP001597353"/>
    </source>
</evidence>
<keyword evidence="4" id="KW-0472">Membrane</keyword>
<feature type="chain" id="PRO_5045419136" evidence="5">
    <location>
        <begin position="18"/>
        <end position="1278"/>
    </location>
</feature>
<keyword evidence="2" id="KW-0812">Transmembrane</keyword>
<dbReference type="Proteomes" id="UP001597353">
    <property type="component" value="Unassembled WGS sequence"/>
</dbReference>
<evidence type="ECO:0000256" key="2">
    <source>
        <dbReference type="ARBA" id="ARBA00022692"/>
    </source>
</evidence>
<keyword evidence="3" id="KW-1133">Transmembrane helix</keyword>
<evidence type="ECO:0000256" key="1">
    <source>
        <dbReference type="ARBA" id="ARBA00004167"/>
    </source>
</evidence>
<dbReference type="PANTHER" id="PTHR36985">
    <property type="entry name" value="TRANSLOCATION AND ASSEMBLY MODULE SUBUNIT TAMB"/>
    <property type="match status" value="1"/>
</dbReference>
<gene>
    <name evidence="7" type="ORF">ACFSGJ_18545</name>
</gene>
<accession>A0ABW4S9B7</accession>
<dbReference type="RefSeq" id="WP_390265335.1">
    <property type="nucleotide sequence ID" value="NZ_JBHUGH010000036.1"/>
</dbReference>
<evidence type="ECO:0000256" key="3">
    <source>
        <dbReference type="ARBA" id="ARBA00022989"/>
    </source>
</evidence>
<comment type="subcellular location">
    <subcellularLocation>
        <location evidence="1">Membrane</location>
        <topology evidence="1">Single-pass membrane protein</topology>
    </subcellularLocation>
</comment>
<dbReference type="EMBL" id="JBHUGH010000036">
    <property type="protein sequence ID" value="MFD1914206.1"/>
    <property type="molecule type" value="Genomic_DNA"/>
</dbReference>
<name>A0ABW4S9B7_9RHOB</name>
<dbReference type="PANTHER" id="PTHR36985:SF1">
    <property type="entry name" value="TRANSLOCATION AND ASSEMBLY MODULE SUBUNIT TAMB"/>
    <property type="match status" value="1"/>
</dbReference>